<name>A0ABP0R5X1_9DINO</name>
<evidence type="ECO:0000313" key="3">
    <source>
        <dbReference type="Proteomes" id="UP001642464"/>
    </source>
</evidence>
<proteinExistence type="predicted"/>
<organism evidence="1 3">
    <name type="scientific">Durusdinium trenchii</name>
    <dbReference type="NCBI Taxonomy" id="1381693"/>
    <lineage>
        <taxon>Eukaryota</taxon>
        <taxon>Sar</taxon>
        <taxon>Alveolata</taxon>
        <taxon>Dinophyceae</taxon>
        <taxon>Suessiales</taxon>
        <taxon>Symbiodiniaceae</taxon>
        <taxon>Durusdinium</taxon>
    </lineage>
</organism>
<evidence type="ECO:0000313" key="1">
    <source>
        <dbReference type="EMBL" id="CAK9094507.1"/>
    </source>
</evidence>
<comment type="caution">
    <text evidence="1">The sequence shown here is derived from an EMBL/GenBank/DDBJ whole genome shotgun (WGS) entry which is preliminary data.</text>
</comment>
<dbReference type="InterPro" id="IPR005564">
    <property type="entry name" value="Major_capsid_GpE"/>
</dbReference>
<dbReference type="EMBL" id="CAXAMM010044119">
    <property type="protein sequence ID" value="CAK9113234.1"/>
    <property type="molecule type" value="Genomic_DNA"/>
</dbReference>
<protein>
    <submittedName>
        <fullName evidence="1">Major capsid protein GpE</fullName>
    </submittedName>
</protein>
<sequence>MSIKAMLKYEQLMDIYDEEVANVNTPLDDWFGSNPEQLDDDEAILTVFSKELRAEPLNRRGAPARVSVLKGAEKKRGAMFHMFNQLPLPMDVLHGLREPDSHLLDRKAAREIRRQIRAFVHRQRTTRELWWSKLLTDHTIYVNRESGYIVESSGSNVDSITFGVPASHRDQINDGTSDAISTSWDNSSADIIAQLEEIVRRAELANLPKPTHIWCTPKIKEYIRNNTDYGSWADNIGDISRDALRGDVMEGFAGFTWHFVQEHVYEDVNGTVRRFLDDDKVILTPEQGVGWQRPVVGLDYIPSRVGLTGTVDEALSSLQETYGPFMYASVEHNPPRLSMFAGDHFGTVVAEPEAIWTPTVVFT</sequence>
<keyword evidence="3" id="KW-1185">Reference proteome</keyword>
<dbReference type="Proteomes" id="UP001642464">
    <property type="component" value="Unassembled WGS sequence"/>
</dbReference>
<dbReference type="Pfam" id="PF03864">
    <property type="entry name" value="Phage_cap_E"/>
    <property type="match status" value="1"/>
</dbReference>
<gene>
    <name evidence="1" type="ORF">SCF082_LOCUS44425</name>
    <name evidence="2" type="ORF">SCF082_LOCUS52489</name>
</gene>
<evidence type="ECO:0000313" key="2">
    <source>
        <dbReference type="EMBL" id="CAK9113234.1"/>
    </source>
</evidence>
<reference evidence="1 3" key="1">
    <citation type="submission" date="2024-02" db="EMBL/GenBank/DDBJ databases">
        <authorList>
            <person name="Chen Y."/>
            <person name="Shah S."/>
            <person name="Dougan E. K."/>
            <person name="Thang M."/>
            <person name="Chan C."/>
        </authorList>
    </citation>
    <scope>NUCLEOTIDE SEQUENCE [LARGE SCALE GENOMIC DNA]</scope>
</reference>
<dbReference type="EMBL" id="CAXAMM010040654">
    <property type="protein sequence ID" value="CAK9094507.1"/>
    <property type="molecule type" value="Genomic_DNA"/>
</dbReference>
<accession>A0ABP0R5X1</accession>